<dbReference type="PANTHER" id="PTHR46756">
    <property type="entry name" value="TRANSGELIN"/>
    <property type="match status" value="1"/>
</dbReference>
<evidence type="ECO:0008006" key="10">
    <source>
        <dbReference type="Google" id="ProtNLM"/>
    </source>
</evidence>
<evidence type="ECO:0000256" key="3">
    <source>
        <dbReference type="ARBA" id="ARBA00023212"/>
    </source>
</evidence>
<dbReference type="GO" id="GO:0005737">
    <property type="term" value="C:cytoplasm"/>
    <property type="evidence" value="ECO:0007669"/>
    <property type="project" value="TreeGrafter"/>
</dbReference>
<dbReference type="Proteomes" id="UP001356427">
    <property type="component" value="Unassembled WGS sequence"/>
</dbReference>
<dbReference type="GO" id="GO:0051764">
    <property type="term" value="P:actin crosslink formation"/>
    <property type="evidence" value="ECO:0007669"/>
    <property type="project" value="TreeGrafter"/>
</dbReference>
<feature type="compositionally biased region" description="Polar residues" evidence="5">
    <location>
        <begin position="709"/>
        <end position="718"/>
    </location>
</feature>
<gene>
    <name evidence="8" type="ORF">J4Q44_G00126270</name>
</gene>
<name>A0AAN8R872_9TELE</name>
<evidence type="ECO:0000256" key="2">
    <source>
        <dbReference type="ARBA" id="ARBA00022490"/>
    </source>
</evidence>
<feature type="compositionally biased region" description="Polar residues" evidence="5">
    <location>
        <begin position="588"/>
        <end position="601"/>
    </location>
</feature>
<feature type="region of interest" description="Disordered" evidence="5">
    <location>
        <begin position="693"/>
        <end position="748"/>
    </location>
</feature>
<dbReference type="Pfam" id="PF02187">
    <property type="entry name" value="GAS2"/>
    <property type="match status" value="1"/>
</dbReference>
<dbReference type="Gene3D" id="1.10.418.10">
    <property type="entry name" value="Calponin-like domain"/>
    <property type="match status" value="1"/>
</dbReference>
<comment type="caution">
    <text evidence="8">The sequence shown here is derived from an EMBL/GenBank/DDBJ whole genome shotgun (WGS) entry which is preliminary data.</text>
</comment>
<dbReference type="InterPro" id="IPR001715">
    <property type="entry name" value="CH_dom"/>
</dbReference>
<sequence>MSTGIHHATNQSIKPFKSSEEYLYAMKEDLAEWLRDLYEIDIDVNNIVEALETGAVLCSHANNVTRVAGEFIQKYGMVRQVQLPTTGVTFVNSAQPATFLARDNISNFISWCRKHMDIKDVLMFETDDLVLRKNEKNFVLCLLEVARRASRFGMAAPVLIQLEQEIEEEIREELELPLEETPPVAKPQRRTSNTQNLDEMVQYLISRCSCPTQFPMVKMSEGKYRVGDSSTLIFVRILRNHVMVRVGGGWDTLEHYLDKHDPCRCTSITHKLAQRPGTPVHEIKGRLPGRPDGQGPTMPTTLLMSRHAQAPLQPVLWTPSTSSPRGLRPARTRVSRSPDPRLRASRSPNRSSLSPDPGPPFSREMKTIFSNRRRQSAYTPTLQHHQSGSKDDSALNSSTRTGREAIRSSQAPRLTSSLPRSIQRSSTPQPQPKAKPQAQRPRTPLVFHRSPGQQSSLPQPRPENRLTQTWTKSQFASKLRQSSTLGGNSTEPPTGTAPQRHGGPDMARAATPVRGCSPARYTPVCPRQPTITVQQPENSDTLQKSPDLICTFCPAKTFWEESSGERQVRPFIPIGGNLRRDPDKTPTPYDSTTNPSHSFLNSVSNHKRMQGLTRRNAFGFPVNDEASHKSTEVSLEEPEHPELCGKVFGAGDGAIDHAYLSIPPPISPAQEASLYKSLEHEILSNLQQLSVDLDDSHSLPDDRKHKQNGRYQQSQNVPESDHGGFSTILAGSEPSPHTSASDATHPGESSFDAVITEFSKMNRLLEKVCVESWVNTLSGSPRASRETCSSTEVVDSSLNLKVAKACVTSSWSSLGTSVESKEQPADSTTSPDSGNGVSISIRRRVTEANSPVVDPRATTATGPDSLLKPRNGSFRQKSTLKKPERVPSIYKLKLRPRVWPRHDYRPGKKPSRIPTPISYRGGQPAGDLGGSRRGTHTPRQASHTHTADRQGSTERQHGYEATVTLRQWQMPKQETAEDPEHESWV</sequence>
<comment type="subcellular location">
    <subcellularLocation>
        <location evidence="1">Cytoplasm</location>
        <location evidence="1">Cytoskeleton</location>
    </subcellularLocation>
</comment>
<comment type="similarity">
    <text evidence="4">Belongs to the GAS2 family.</text>
</comment>
<feature type="region of interest" description="Disordered" evidence="5">
    <location>
        <begin position="572"/>
        <end position="601"/>
    </location>
</feature>
<dbReference type="GO" id="GO:0035371">
    <property type="term" value="C:microtubule plus-end"/>
    <property type="evidence" value="ECO:0007669"/>
    <property type="project" value="TreeGrafter"/>
</dbReference>
<organism evidence="8 9">
    <name type="scientific">Coregonus suidteri</name>
    <dbReference type="NCBI Taxonomy" id="861788"/>
    <lineage>
        <taxon>Eukaryota</taxon>
        <taxon>Metazoa</taxon>
        <taxon>Chordata</taxon>
        <taxon>Craniata</taxon>
        <taxon>Vertebrata</taxon>
        <taxon>Euteleostomi</taxon>
        <taxon>Actinopterygii</taxon>
        <taxon>Neopterygii</taxon>
        <taxon>Teleostei</taxon>
        <taxon>Protacanthopterygii</taxon>
        <taxon>Salmoniformes</taxon>
        <taxon>Salmonidae</taxon>
        <taxon>Coregoninae</taxon>
        <taxon>Coregonus</taxon>
    </lineage>
</organism>
<feature type="domain" description="Calponin-homology (CH)" evidence="6">
    <location>
        <begin position="24"/>
        <end position="150"/>
    </location>
</feature>
<dbReference type="GO" id="GO:0051015">
    <property type="term" value="F:actin filament binding"/>
    <property type="evidence" value="ECO:0007669"/>
    <property type="project" value="TreeGrafter"/>
</dbReference>
<reference evidence="8 9" key="1">
    <citation type="submission" date="2021-04" db="EMBL/GenBank/DDBJ databases">
        <authorList>
            <person name="De Guttry C."/>
            <person name="Zahm M."/>
            <person name="Klopp C."/>
            <person name="Cabau C."/>
            <person name="Louis A."/>
            <person name="Berthelot C."/>
            <person name="Parey E."/>
            <person name="Roest Crollius H."/>
            <person name="Montfort J."/>
            <person name="Robinson-Rechavi M."/>
            <person name="Bucao C."/>
            <person name="Bouchez O."/>
            <person name="Gislard M."/>
            <person name="Lluch J."/>
            <person name="Milhes M."/>
            <person name="Lampietro C."/>
            <person name="Lopez Roques C."/>
            <person name="Donnadieu C."/>
            <person name="Braasch I."/>
            <person name="Desvignes T."/>
            <person name="Postlethwait J."/>
            <person name="Bobe J."/>
            <person name="Wedekind C."/>
            <person name="Guiguen Y."/>
        </authorList>
    </citation>
    <scope>NUCLEOTIDE SEQUENCE [LARGE SCALE GENOMIC DNA]</scope>
    <source>
        <strain evidence="8">Cs_M1</strain>
        <tissue evidence="8">Blood</tissue>
    </source>
</reference>
<dbReference type="PROSITE" id="PS50021">
    <property type="entry name" value="CH"/>
    <property type="match status" value="1"/>
</dbReference>
<dbReference type="GO" id="GO:0008093">
    <property type="term" value="F:cytoskeletal anchor activity"/>
    <property type="evidence" value="ECO:0007669"/>
    <property type="project" value="TreeGrafter"/>
</dbReference>
<evidence type="ECO:0000256" key="4">
    <source>
        <dbReference type="ARBA" id="ARBA00038441"/>
    </source>
</evidence>
<dbReference type="GO" id="GO:0031110">
    <property type="term" value="P:regulation of microtubule polymerization or depolymerization"/>
    <property type="evidence" value="ECO:0007669"/>
    <property type="project" value="TreeGrafter"/>
</dbReference>
<feature type="region of interest" description="Disordered" evidence="5">
    <location>
        <begin position="900"/>
        <end position="985"/>
    </location>
</feature>
<feature type="compositionally biased region" description="Basic and acidic residues" evidence="5">
    <location>
        <begin position="945"/>
        <end position="958"/>
    </location>
</feature>
<dbReference type="SUPFAM" id="SSF143575">
    <property type="entry name" value="GAS2 domain-like"/>
    <property type="match status" value="1"/>
</dbReference>
<dbReference type="GO" id="GO:0008017">
    <property type="term" value="F:microtubule binding"/>
    <property type="evidence" value="ECO:0007669"/>
    <property type="project" value="InterPro"/>
</dbReference>
<dbReference type="PROSITE" id="PS51460">
    <property type="entry name" value="GAR"/>
    <property type="match status" value="1"/>
</dbReference>
<feature type="region of interest" description="Disordered" evidence="5">
    <location>
        <begin position="376"/>
        <end position="509"/>
    </location>
</feature>
<dbReference type="SUPFAM" id="SSF47576">
    <property type="entry name" value="Calponin-homology domain, CH-domain"/>
    <property type="match status" value="1"/>
</dbReference>
<keyword evidence="3" id="KW-0206">Cytoskeleton</keyword>
<feature type="domain" description="GAR" evidence="7">
    <location>
        <begin position="192"/>
        <end position="264"/>
    </location>
</feature>
<dbReference type="InterPro" id="IPR003108">
    <property type="entry name" value="GAR_dom"/>
</dbReference>
<feature type="compositionally biased region" description="Polar residues" evidence="5">
    <location>
        <begin position="407"/>
        <end position="427"/>
    </location>
</feature>
<feature type="compositionally biased region" description="Polar residues" evidence="5">
    <location>
        <begin position="465"/>
        <end position="497"/>
    </location>
</feature>
<evidence type="ECO:0000313" key="8">
    <source>
        <dbReference type="EMBL" id="KAK6317227.1"/>
    </source>
</evidence>
<dbReference type="Gene3D" id="3.30.920.20">
    <property type="entry name" value="Gas2-like domain"/>
    <property type="match status" value="1"/>
</dbReference>
<accession>A0AAN8R872</accession>
<dbReference type="SMART" id="SM00243">
    <property type="entry name" value="GAS2"/>
    <property type="match status" value="1"/>
</dbReference>
<dbReference type="GO" id="GO:1904825">
    <property type="term" value="P:protein localization to microtubule plus-end"/>
    <property type="evidence" value="ECO:0007669"/>
    <property type="project" value="TreeGrafter"/>
</dbReference>
<feature type="region of interest" description="Disordered" evidence="5">
    <location>
        <begin position="314"/>
        <end position="364"/>
    </location>
</feature>
<dbReference type="InterPro" id="IPR036872">
    <property type="entry name" value="CH_dom_sf"/>
</dbReference>
<feature type="compositionally biased region" description="Basic and acidic residues" evidence="5">
    <location>
        <begin position="694"/>
        <end position="704"/>
    </location>
</feature>
<dbReference type="AlphaFoldDB" id="A0AAN8R872"/>
<dbReference type="SMART" id="SM00033">
    <property type="entry name" value="CH"/>
    <property type="match status" value="1"/>
</dbReference>
<dbReference type="GO" id="GO:0001725">
    <property type="term" value="C:stress fiber"/>
    <property type="evidence" value="ECO:0007669"/>
    <property type="project" value="TreeGrafter"/>
</dbReference>
<keyword evidence="2" id="KW-0963">Cytoplasm</keyword>
<dbReference type="CDD" id="cd21268">
    <property type="entry name" value="CH_GAS2L1_2"/>
    <property type="match status" value="1"/>
</dbReference>
<feature type="region of interest" description="Disordered" evidence="5">
    <location>
        <begin position="629"/>
        <end position="648"/>
    </location>
</feature>
<dbReference type="InterPro" id="IPR036534">
    <property type="entry name" value="GAR_dom_sf"/>
</dbReference>
<dbReference type="EMBL" id="JAGTTL010000010">
    <property type="protein sequence ID" value="KAK6317227.1"/>
    <property type="molecule type" value="Genomic_DNA"/>
</dbReference>
<evidence type="ECO:0000256" key="1">
    <source>
        <dbReference type="ARBA" id="ARBA00004245"/>
    </source>
</evidence>
<feature type="compositionally biased region" description="Basic and acidic residues" evidence="5">
    <location>
        <begin position="629"/>
        <end position="643"/>
    </location>
</feature>
<feature type="compositionally biased region" description="Polar residues" evidence="5">
    <location>
        <begin position="825"/>
        <end position="838"/>
    </location>
</feature>
<feature type="region of interest" description="Disordered" evidence="5">
    <location>
        <begin position="813"/>
        <end position="887"/>
    </location>
</feature>
<evidence type="ECO:0000313" key="9">
    <source>
        <dbReference type="Proteomes" id="UP001356427"/>
    </source>
</evidence>
<proteinExistence type="inferred from homology"/>
<feature type="compositionally biased region" description="Polar residues" evidence="5">
    <location>
        <begin position="376"/>
        <end position="386"/>
    </location>
</feature>
<evidence type="ECO:0000256" key="5">
    <source>
        <dbReference type="SAM" id="MobiDB-lite"/>
    </source>
</evidence>
<feature type="region of interest" description="Disordered" evidence="5">
    <location>
        <begin position="274"/>
        <end position="300"/>
    </location>
</feature>
<evidence type="ECO:0000259" key="7">
    <source>
        <dbReference type="PROSITE" id="PS51460"/>
    </source>
</evidence>
<dbReference type="GO" id="GO:0005884">
    <property type="term" value="C:actin filament"/>
    <property type="evidence" value="ECO:0007669"/>
    <property type="project" value="TreeGrafter"/>
</dbReference>
<dbReference type="GO" id="GO:0001578">
    <property type="term" value="P:microtubule bundle formation"/>
    <property type="evidence" value="ECO:0007669"/>
    <property type="project" value="TreeGrafter"/>
</dbReference>
<keyword evidence="9" id="KW-1185">Reference proteome</keyword>
<dbReference type="PANTHER" id="PTHR46756:SF21">
    <property type="entry name" value="GAS2-LIKE PROTEIN 2"/>
    <property type="match status" value="1"/>
</dbReference>
<feature type="compositionally biased region" description="Gly residues" evidence="5">
    <location>
        <begin position="923"/>
        <end position="932"/>
    </location>
</feature>
<evidence type="ECO:0000259" key="6">
    <source>
        <dbReference type="PROSITE" id="PS50021"/>
    </source>
</evidence>
<feature type="compositionally biased region" description="Acidic residues" evidence="5">
    <location>
        <begin position="976"/>
        <end position="985"/>
    </location>
</feature>
<feature type="compositionally biased region" description="Low complexity" evidence="5">
    <location>
        <begin position="432"/>
        <end position="442"/>
    </location>
</feature>
<protein>
    <recommendedName>
        <fullName evidence="10">GAS2-like protein 2</fullName>
    </recommendedName>
</protein>
<dbReference type="Pfam" id="PF00307">
    <property type="entry name" value="CH"/>
    <property type="match status" value="1"/>
</dbReference>